<accession>A0A292Q3F6</accession>
<dbReference type="Proteomes" id="UP001412239">
    <property type="component" value="Unassembled WGS sequence"/>
</dbReference>
<protein>
    <submittedName>
        <fullName evidence="2">Uncharacterized protein</fullName>
    </submittedName>
</protein>
<feature type="compositionally biased region" description="Low complexity" evidence="1">
    <location>
        <begin position="144"/>
        <end position="156"/>
    </location>
</feature>
<organism evidence="2 3">
    <name type="scientific">Tuber aestivum</name>
    <name type="common">summer truffle</name>
    <dbReference type="NCBI Taxonomy" id="59557"/>
    <lineage>
        <taxon>Eukaryota</taxon>
        <taxon>Fungi</taxon>
        <taxon>Dikarya</taxon>
        <taxon>Ascomycota</taxon>
        <taxon>Pezizomycotina</taxon>
        <taxon>Pezizomycetes</taxon>
        <taxon>Pezizales</taxon>
        <taxon>Tuberaceae</taxon>
        <taxon>Tuber</taxon>
    </lineage>
</organism>
<feature type="region of interest" description="Disordered" evidence="1">
    <location>
        <begin position="144"/>
        <end position="249"/>
    </location>
</feature>
<sequence>MEPTRLKQSSSAPTIRYSIEELLEYRNSLSHVICPIDGFTLVAWAEGLLDKIGDYVPQELAARKQYAKKVTAVQVSPSFQRLVQSQKENRRQTVQAANPFNIMSTEEAEPEGLSKDAIGIAEKRRIEYAGLTFADFLNLGKYGSPTSSQEESVSGSHSEKRQVTPPFVQVKSYILPKETGPKGGASAIGPIQKDTHSRPTPGMGTGKPSTTRESVEDSLDGEIQASSHDEVPKATPFGEAVEEPKESGDIVDQDAWINEMLERTKIFAGNKYKRT</sequence>
<dbReference type="AlphaFoldDB" id="A0A292Q3F6"/>
<dbReference type="EMBL" id="LN890970">
    <property type="protein sequence ID" value="CUS13591.1"/>
    <property type="molecule type" value="Genomic_DNA"/>
</dbReference>
<evidence type="ECO:0000313" key="3">
    <source>
        <dbReference type="Proteomes" id="UP001412239"/>
    </source>
</evidence>
<evidence type="ECO:0000313" key="2">
    <source>
        <dbReference type="EMBL" id="CUS13591.1"/>
    </source>
</evidence>
<name>A0A292Q3F6_9PEZI</name>
<evidence type="ECO:0000256" key="1">
    <source>
        <dbReference type="SAM" id="MobiDB-lite"/>
    </source>
</evidence>
<keyword evidence="3" id="KW-1185">Reference proteome</keyword>
<reference evidence="2" key="1">
    <citation type="submission" date="2015-10" db="EMBL/GenBank/DDBJ databases">
        <authorList>
            <person name="Regsiter A."/>
            <person name="william w."/>
        </authorList>
    </citation>
    <scope>NUCLEOTIDE SEQUENCE</scope>
    <source>
        <strain evidence="2">Montdore</strain>
    </source>
</reference>
<proteinExistence type="predicted"/>
<gene>
    <name evidence="2" type="ORF">GSTUAT00002300001</name>
</gene>